<evidence type="ECO:0000313" key="7">
    <source>
        <dbReference type="EMBL" id="GAQ79467.1"/>
    </source>
</evidence>
<dbReference type="STRING" id="105231.A0A1Y1HSD4"/>
<evidence type="ECO:0000256" key="4">
    <source>
        <dbReference type="ARBA" id="ARBA00023002"/>
    </source>
</evidence>
<protein>
    <recommendedName>
        <fullName evidence="2">cysteine dioxygenase</fullName>
        <ecNumber evidence="2">1.13.11.20</ecNumber>
    </recommendedName>
</protein>
<dbReference type="OMA" id="RCIWGKL"/>
<dbReference type="EC" id="1.13.11.20" evidence="2"/>
<dbReference type="EMBL" id="DF236980">
    <property type="protein sequence ID" value="GAQ79467.1"/>
    <property type="molecule type" value="Genomic_DNA"/>
</dbReference>
<evidence type="ECO:0000256" key="1">
    <source>
        <dbReference type="ARBA" id="ARBA00006622"/>
    </source>
</evidence>
<keyword evidence="3" id="KW-0479">Metal-binding</keyword>
<dbReference type="InterPro" id="IPR014710">
    <property type="entry name" value="RmlC-like_jellyroll"/>
</dbReference>
<keyword evidence="8" id="KW-1185">Reference proteome</keyword>
<dbReference type="InterPro" id="IPR011051">
    <property type="entry name" value="RmlC_Cupin_sf"/>
</dbReference>
<dbReference type="PANTHER" id="PTHR22966:SF61">
    <property type="entry name" value="2-AMINOETHANETHIOL DIOXYGENASE"/>
    <property type="match status" value="1"/>
</dbReference>
<dbReference type="Proteomes" id="UP000054558">
    <property type="component" value="Unassembled WGS sequence"/>
</dbReference>
<evidence type="ECO:0000256" key="5">
    <source>
        <dbReference type="ARBA" id="ARBA00023004"/>
    </source>
</evidence>
<dbReference type="Gene3D" id="2.60.120.10">
    <property type="entry name" value="Jelly Rolls"/>
    <property type="match status" value="1"/>
</dbReference>
<organism evidence="7 8">
    <name type="scientific">Klebsormidium nitens</name>
    <name type="common">Green alga</name>
    <name type="synonym">Ulothrix nitens</name>
    <dbReference type="NCBI Taxonomy" id="105231"/>
    <lineage>
        <taxon>Eukaryota</taxon>
        <taxon>Viridiplantae</taxon>
        <taxon>Streptophyta</taxon>
        <taxon>Klebsormidiophyceae</taxon>
        <taxon>Klebsormidiales</taxon>
        <taxon>Klebsormidiaceae</taxon>
        <taxon>Klebsormidium</taxon>
    </lineage>
</organism>
<comment type="similarity">
    <text evidence="1">Belongs to the cysteine dioxygenase family.</text>
</comment>
<accession>A0A1Y1HSD4</accession>
<dbReference type="GO" id="GO:0046872">
    <property type="term" value="F:metal ion binding"/>
    <property type="evidence" value="ECO:0007669"/>
    <property type="project" value="UniProtKB-KW"/>
</dbReference>
<name>A0A1Y1HSD4_KLENI</name>
<dbReference type="GO" id="GO:0017172">
    <property type="term" value="F:cysteine dioxygenase activity"/>
    <property type="evidence" value="ECO:0007669"/>
    <property type="project" value="UniProtKB-EC"/>
</dbReference>
<evidence type="ECO:0000256" key="2">
    <source>
        <dbReference type="ARBA" id="ARBA00013133"/>
    </source>
</evidence>
<keyword evidence="4" id="KW-0560">Oxidoreductase</keyword>
<dbReference type="InterPro" id="IPR012864">
    <property type="entry name" value="PCO/ADO"/>
</dbReference>
<dbReference type="AlphaFoldDB" id="A0A1Y1HSD4"/>
<dbReference type="GO" id="GO:0070483">
    <property type="term" value="P:detection of hypoxia"/>
    <property type="evidence" value="ECO:0007669"/>
    <property type="project" value="UniProtKB-ARBA"/>
</dbReference>
<reference evidence="7 8" key="1">
    <citation type="journal article" date="2014" name="Nat. Commun.">
        <title>Klebsormidium flaccidum genome reveals primary factors for plant terrestrial adaptation.</title>
        <authorList>
            <person name="Hori K."/>
            <person name="Maruyama F."/>
            <person name="Fujisawa T."/>
            <person name="Togashi T."/>
            <person name="Yamamoto N."/>
            <person name="Seo M."/>
            <person name="Sato S."/>
            <person name="Yamada T."/>
            <person name="Mori H."/>
            <person name="Tajima N."/>
            <person name="Moriyama T."/>
            <person name="Ikeuchi M."/>
            <person name="Watanabe M."/>
            <person name="Wada H."/>
            <person name="Kobayashi K."/>
            <person name="Saito M."/>
            <person name="Masuda T."/>
            <person name="Sasaki-Sekimoto Y."/>
            <person name="Mashiguchi K."/>
            <person name="Awai K."/>
            <person name="Shimojima M."/>
            <person name="Masuda S."/>
            <person name="Iwai M."/>
            <person name="Nobusawa T."/>
            <person name="Narise T."/>
            <person name="Kondo S."/>
            <person name="Saito H."/>
            <person name="Sato R."/>
            <person name="Murakawa M."/>
            <person name="Ihara Y."/>
            <person name="Oshima-Yamada Y."/>
            <person name="Ohtaka K."/>
            <person name="Satoh M."/>
            <person name="Sonobe K."/>
            <person name="Ishii M."/>
            <person name="Ohtani R."/>
            <person name="Kanamori-Sato M."/>
            <person name="Honoki R."/>
            <person name="Miyazaki D."/>
            <person name="Mochizuki H."/>
            <person name="Umetsu J."/>
            <person name="Higashi K."/>
            <person name="Shibata D."/>
            <person name="Kamiya Y."/>
            <person name="Sato N."/>
            <person name="Nakamura Y."/>
            <person name="Tabata S."/>
            <person name="Ida S."/>
            <person name="Kurokawa K."/>
            <person name="Ohta H."/>
        </authorList>
    </citation>
    <scope>NUCLEOTIDE SEQUENCE [LARGE SCALE GENOMIC DNA]</scope>
    <source>
        <strain evidence="7 8">NIES-2285</strain>
    </source>
</reference>
<dbReference type="SUPFAM" id="SSF51182">
    <property type="entry name" value="RmlC-like cupins"/>
    <property type="match status" value="1"/>
</dbReference>
<evidence type="ECO:0000313" key="8">
    <source>
        <dbReference type="Proteomes" id="UP000054558"/>
    </source>
</evidence>
<evidence type="ECO:0000256" key="6">
    <source>
        <dbReference type="ARBA" id="ARBA00024284"/>
    </source>
</evidence>
<sequence>MASKVQKLYDACRAAFGAKGPASKENLQLLQEALDSVTCADVGLDPVTDGETRGFGFFGRQGPWGRHSAAPPRWAPPISYQHIYEDQHISIGIFCLPTCASIPLHNHPGMVVMSKLLYGDMHVRSYDWANQEAPPVGPQHPPRRNAVLVCDEVLSAPCDALVLYPTSGGNIHAFTGVTPCAVLDVVAPPYDPESGRHCTYYRETPVPAMVGKRDHKSSAVTDESIWLEEFSPPDDFVIERGLYRGPKVQGVR</sequence>
<comment type="catalytic activity">
    <reaction evidence="6">
        <text>L-cysteine + O2 = 3-sulfino-L-alanine + H(+)</text>
        <dbReference type="Rhea" id="RHEA:20441"/>
        <dbReference type="ChEBI" id="CHEBI:15378"/>
        <dbReference type="ChEBI" id="CHEBI:15379"/>
        <dbReference type="ChEBI" id="CHEBI:35235"/>
        <dbReference type="ChEBI" id="CHEBI:61085"/>
        <dbReference type="EC" id="1.13.11.20"/>
    </reaction>
    <physiologicalReaction direction="left-to-right" evidence="6">
        <dbReference type="Rhea" id="RHEA:20442"/>
    </physiologicalReaction>
</comment>
<dbReference type="OrthoDB" id="271433at2759"/>
<dbReference type="CDD" id="cd20289">
    <property type="entry name" value="cupin_ADO"/>
    <property type="match status" value="1"/>
</dbReference>
<keyword evidence="5" id="KW-0408">Iron</keyword>
<dbReference type="PANTHER" id="PTHR22966">
    <property type="entry name" value="2-AMINOETHANETHIOL DIOXYGENASE"/>
    <property type="match status" value="1"/>
</dbReference>
<dbReference type="Pfam" id="PF07847">
    <property type="entry name" value="PCO_ADO"/>
    <property type="match status" value="1"/>
</dbReference>
<proteinExistence type="inferred from homology"/>
<evidence type="ECO:0000256" key="3">
    <source>
        <dbReference type="ARBA" id="ARBA00022723"/>
    </source>
</evidence>
<gene>
    <name evidence="7" type="ORF">KFL_000310180</name>
</gene>